<evidence type="ECO:0000256" key="4">
    <source>
        <dbReference type="ARBA" id="ARBA00022801"/>
    </source>
</evidence>
<proteinExistence type="predicted"/>
<organism evidence="7 8">
    <name type="scientific">Candidatus Acidulodesulfobacterium acidiphilum</name>
    <dbReference type="NCBI Taxonomy" id="2597224"/>
    <lineage>
        <taxon>Bacteria</taxon>
        <taxon>Deltaproteobacteria</taxon>
        <taxon>Candidatus Acidulodesulfobacterales</taxon>
        <taxon>Candidatus Acidulodesulfobacterium</taxon>
    </lineage>
</organism>
<dbReference type="EMBL" id="SHMQ01000011">
    <property type="protein sequence ID" value="RZV39293.1"/>
    <property type="molecule type" value="Genomic_DNA"/>
</dbReference>
<evidence type="ECO:0000256" key="1">
    <source>
        <dbReference type="ARBA" id="ARBA00022722"/>
    </source>
</evidence>
<evidence type="ECO:0000313" key="7">
    <source>
        <dbReference type="EMBL" id="RZV39293.1"/>
    </source>
</evidence>
<evidence type="ECO:0000256" key="5">
    <source>
        <dbReference type="ARBA" id="ARBA00093760"/>
    </source>
</evidence>
<dbReference type="AlphaFoldDB" id="A0A520XDK8"/>
<comment type="caution">
    <text evidence="7">The sequence shown here is derived from an EMBL/GenBank/DDBJ whole genome shotgun (WGS) entry which is preliminary data.</text>
</comment>
<evidence type="ECO:0000256" key="2">
    <source>
        <dbReference type="ARBA" id="ARBA00022747"/>
    </source>
</evidence>
<keyword evidence="1" id="KW-0540">Nuclease</keyword>
<protein>
    <recommendedName>
        <fullName evidence="6">type II site-specific deoxyribonuclease</fullName>
        <ecNumber evidence="6">3.1.21.4</ecNumber>
    </recommendedName>
</protein>
<gene>
    <name evidence="7" type="ORF">EVJ48_05035</name>
</gene>
<keyword evidence="3 7" id="KW-0255">Endonuclease</keyword>
<sequence length="260" mass="30156">MESNDRIALIKNIIKESLKKKFKTYKPETKQMPFHYLLLGKDRMALFSFIHSLNTTFGISIYEPVAKTLANLNPNFRFAEKQYTVGDFISEKAQNEIQSIINGLASEIESVPNKAREIERIRAVCKDGKMNKLKTVKVDLFINDKEGKIHLFDLKTVKPNISSFKDFKHTLLEWAAIYLAENPDADINSYIAIPYNPYEPKPYERWTLKGMLDLDCELKVGKEFWDFLGGDGTYEELLNCFEIAGIELRPEIDEYFARFK</sequence>
<reference evidence="7 8" key="1">
    <citation type="submission" date="2019-01" db="EMBL/GenBank/DDBJ databases">
        <title>Insights into ecological role of a new deltaproteobacterial order Candidatus Sinidesulfobacterales (Sva0485) by metagenomics and metatranscriptomics.</title>
        <authorList>
            <person name="Tan S."/>
            <person name="Liu J."/>
            <person name="Fang Y."/>
            <person name="Hedlund B."/>
            <person name="Lian Z.-H."/>
            <person name="Huang L.-Y."/>
            <person name="Li J.-T."/>
            <person name="Huang L.-N."/>
            <person name="Li W.-J."/>
            <person name="Jiang H.-C."/>
            <person name="Dong H.-L."/>
            <person name="Shu W.-S."/>
        </authorList>
    </citation>
    <scope>NUCLEOTIDE SEQUENCE [LARGE SCALE GENOMIC DNA]</scope>
    <source>
        <strain evidence="7">AP4</strain>
    </source>
</reference>
<evidence type="ECO:0000313" key="8">
    <source>
        <dbReference type="Proteomes" id="UP000322454"/>
    </source>
</evidence>
<dbReference type="InterPro" id="IPR019045">
    <property type="entry name" value="Restrct_endonuc_II_HinfI"/>
</dbReference>
<dbReference type="Proteomes" id="UP000322454">
    <property type="component" value="Unassembled WGS sequence"/>
</dbReference>
<evidence type="ECO:0000256" key="6">
    <source>
        <dbReference type="ARBA" id="ARBA00093790"/>
    </source>
</evidence>
<keyword evidence="4" id="KW-0378">Hydrolase</keyword>
<comment type="catalytic activity">
    <reaction evidence="5">
        <text>Endonucleolytic cleavage of DNA to give specific double-stranded fragments with terminal 5'-phosphates.</text>
        <dbReference type="EC" id="3.1.21.4"/>
    </reaction>
</comment>
<dbReference type="GO" id="GO:0003677">
    <property type="term" value="F:DNA binding"/>
    <property type="evidence" value="ECO:0007669"/>
    <property type="project" value="InterPro"/>
</dbReference>
<dbReference type="Pfam" id="PF09520">
    <property type="entry name" value="RE_TdeIII"/>
    <property type="match status" value="1"/>
</dbReference>
<accession>A0A520XDK8</accession>
<dbReference type="GO" id="GO:0009036">
    <property type="term" value="F:type II site-specific deoxyribonuclease activity"/>
    <property type="evidence" value="ECO:0007669"/>
    <property type="project" value="InterPro"/>
</dbReference>
<dbReference type="GO" id="GO:0009307">
    <property type="term" value="P:DNA restriction-modification system"/>
    <property type="evidence" value="ECO:0007669"/>
    <property type="project" value="InterPro"/>
</dbReference>
<dbReference type="EC" id="3.1.21.4" evidence="6"/>
<keyword evidence="2" id="KW-0680">Restriction system</keyword>
<evidence type="ECO:0000256" key="3">
    <source>
        <dbReference type="ARBA" id="ARBA00022759"/>
    </source>
</evidence>
<name>A0A520XDK8_9DELT</name>